<dbReference type="AlphaFoldDB" id="A0AAV7U7F4"/>
<dbReference type="Proteomes" id="UP001066276">
    <property type="component" value="Chromosome 3_1"/>
</dbReference>
<accession>A0AAV7U7F4</accession>
<dbReference type="EMBL" id="JANPWB010000005">
    <property type="protein sequence ID" value="KAJ1184723.1"/>
    <property type="molecule type" value="Genomic_DNA"/>
</dbReference>
<evidence type="ECO:0000313" key="1">
    <source>
        <dbReference type="EMBL" id="KAJ1184723.1"/>
    </source>
</evidence>
<organism evidence="1 2">
    <name type="scientific">Pleurodeles waltl</name>
    <name type="common">Iberian ribbed newt</name>
    <dbReference type="NCBI Taxonomy" id="8319"/>
    <lineage>
        <taxon>Eukaryota</taxon>
        <taxon>Metazoa</taxon>
        <taxon>Chordata</taxon>
        <taxon>Craniata</taxon>
        <taxon>Vertebrata</taxon>
        <taxon>Euteleostomi</taxon>
        <taxon>Amphibia</taxon>
        <taxon>Batrachia</taxon>
        <taxon>Caudata</taxon>
        <taxon>Salamandroidea</taxon>
        <taxon>Salamandridae</taxon>
        <taxon>Pleurodelinae</taxon>
        <taxon>Pleurodeles</taxon>
    </lineage>
</organism>
<keyword evidence="2" id="KW-1185">Reference proteome</keyword>
<name>A0AAV7U7F4_PLEWA</name>
<comment type="caution">
    <text evidence="1">The sequence shown here is derived from an EMBL/GenBank/DDBJ whole genome shotgun (WGS) entry which is preliminary data.</text>
</comment>
<protein>
    <submittedName>
        <fullName evidence="1">Uncharacterized protein</fullName>
    </submittedName>
</protein>
<gene>
    <name evidence="1" type="ORF">NDU88_001526</name>
</gene>
<reference evidence="1" key="1">
    <citation type="journal article" date="2022" name="bioRxiv">
        <title>Sequencing and chromosome-scale assembly of the giantPleurodeles waltlgenome.</title>
        <authorList>
            <person name="Brown T."/>
            <person name="Elewa A."/>
            <person name="Iarovenko S."/>
            <person name="Subramanian E."/>
            <person name="Araus A.J."/>
            <person name="Petzold A."/>
            <person name="Susuki M."/>
            <person name="Suzuki K.-i.T."/>
            <person name="Hayashi T."/>
            <person name="Toyoda A."/>
            <person name="Oliveira C."/>
            <person name="Osipova E."/>
            <person name="Leigh N.D."/>
            <person name="Simon A."/>
            <person name="Yun M.H."/>
        </authorList>
    </citation>
    <scope>NUCLEOTIDE SEQUENCE</scope>
    <source>
        <strain evidence="1">20211129_DDA</strain>
        <tissue evidence="1">Liver</tissue>
    </source>
</reference>
<proteinExistence type="predicted"/>
<sequence>MVYNRLRWGARWFRFTPQLVVHAFPAELIGLRHDVLAASRRLVTRRISVGEALMALGMEASLFGRLTPGDPPRRCLVATTWFLMEDRHWRWILEVGGGETPFPATELAVFVFVPRLGTRTSFGALETVAAPHAHRARSCGVALGHLWLGARCTCSLLAHTAETSAAFKTDKW</sequence>
<evidence type="ECO:0000313" key="2">
    <source>
        <dbReference type="Proteomes" id="UP001066276"/>
    </source>
</evidence>